<evidence type="ECO:0000259" key="1">
    <source>
        <dbReference type="Pfam" id="PF13460"/>
    </source>
</evidence>
<feature type="domain" description="NAD(P)-binding" evidence="1">
    <location>
        <begin position="6"/>
        <end position="187"/>
    </location>
</feature>
<keyword evidence="3" id="KW-1185">Reference proteome</keyword>
<dbReference type="Pfam" id="PF13460">
    <property type="entry name" value="NAD_binding_10"/>
    <property type="match status" value="1"/>
</dbReference>
<dbReference type="PANTHER" id="PTHR43162:SF1">
    <property type="entry name" value="PRESTALK A DIFFERENTIATION PROTEIN A"/>
    <property type="match status" value="1"/>
</dbReference>
<dbReference type="SUPFAM" id="SSF51735">
    <property type="entry name" value="NAD(P)-binding Rossmann-fold domains"/>
    <property type="match status" value="1"/>
</dbReference>
<dbReference type="EMBL" id="SNWR01000001">
    <property type="protein sequence ID" value="TDO42045.1"/>
    <property type="molecule type" value="Genomic_DNA"/>
</dbReference>
<evidence type="ECO:0000313" key="3">
    <source>
        <dbReference type="Proteomes" id="UP000294901"/>
    </source>
</evidence>
<gene>
    <name evidence="2" type="ORF">C8E87_5808</name>
</gene>
<evidence type="ECO:0000313" key="2">
    <source>
        <dbReference type="EMBL" id="TDO42045.1"/>
    </source>
</evidence>
<accession>A0A4R6K463</accession>
<dbReference type="AlphaFoldDB" id="A0A4R6K463"/>
<dbReference type="Gene3D" id="3.40.50.720">
    <property type="entry name" value="NAD(P)-binding Rossmann-like Domain"/>
    <property type="match status" value="1"/>
</dbReference>
<dbReference type="InterPro" id="IPR016040">
    <property type="entry name" value="NAD(P)-bd_dom"/>
</dbReference>
<comment type="caution">
    <text evidence="2">The sequence shown here is derived from an EMBL/GenBank/DDBJ whole genome shotgun (WGS) entry which is preliminary data.</text>
</comment>
<proteinExistence type="predicted"/>
<name>A0A4R6K463_9ACTN</name>
<dbReference type="Proteomes" id="UP000294901">
    <property type="component" value="Unassembled WGS sequence"/>
</dbReference>
<sequence length="289" mass="30578">MILVTGATGTVGREVVSQLVGEGRPVRALTREPDRDLGFPRSVEVAGGDLGRPETLGAAVAGVESVFLLTGGGPETPLHDANLALAALDAGVRHIVKLSIIGAAYGFDDLVSTWHLAGERAIRQIGDRPGGPAWTFVRPGEFMSNARLWAGPVKARRTVIWAQTEAAVAVIDPRDVAAVAVTTLTTPGHDGQTYRISGPEALTVGERVAKLGAALGDQLTLVERPVADVRDAAARAGRQPLVVETTLGNLGRPEFRERAATVLPAVEKIIGRAPYTFDRWAADHVEIFR</sequence>
<organism evidence="2 3">
    <name type="scientific">Paractinoplanes brasiliensis</name>
    <dbReference type="NCBI Taxonomy" id="52695"/>
    <lineage>
        <taxon>Bacteria</taxon>
        <taxon>Bacillati</taxon>
        <taxon>Actinomycetota</taxon>
        <taxon>Actinomycetes</taxon>
        <taxon>Micromonosporales</taxon>
        <taxon>Micromonosporaceae</taxon>
        <taxon>Paractinoplanes</taxon>
    </lineage>
</organism>
<dbReference type="OrthoDB" id="116343at2"/>
<dbReference type="Gene3D" id="3.90.25.10">
    <property type="entry name" value="UDP-galactose 4-epimerase, domain 1"/>
    <property type="match status" value="1"/>
</dbReference>
<dbReference type="PANTHER" id="PTHR43162">
    <property type="match status" value="1"/>
</dbReference>
<dbReference type="InterPro" id="IPR036291">
    <property type="entry name" value="NAD(P)-bd_dom_sf"/>
</dbReference>
<dbReference type="RefSeq" id="WP_133875986.1">
    <property type="nucleotide sequence ID" value="NZ_BOMD01000112.1"/>
</dbReference>
<reference evidence="2 3" key="1">
    <citation type="submission" date="2019-03" db="EMBL/GenBank/DDBJ databases">
        <title>Sequencing the genomes of 1000 actinobacteria strains.</title>
        <authorList>
            <person name="Klenk H.-P."/>
        </authorList>
    </citation>
    <scope>NUCLEOTIDE SEQUENCE [LARGE SCALE GENOMIC DNA]</scope>
    <source>
        <strain evidence="2 3">DSM 43805</strain>
    </source>
</reference>
<dbReference type="InterPro" id="IPR051604">
    <property type="entry name" value="Ergot_Alk_Oxidoreductase"/>
</dbReference>
<protein>
    <submittedName>
        <fullName evidence="2">Uncharacterized protein YbjT (DUF2867 family)</fullName>
    </submittedName>
</protein>